<dbReference type="EMBL" id="QFWV02000004">
    <property type="protein sequence ID" value="RKF07918.1"/>
    <property type="molecule type" value="Genomic_DNA"/>
</dbReference>
<dbReference type="GO" id="GO:0016020">
    <property type="term" value="C:membrane"/>
    <property type="evidence" value="ECO:0007669"/>
    <property type="project" value="GOC"/>
</dbReference>
<dbReference type="GO" id="GO:0004519">
    <property type="term" value="F:endonuclease activity"/>
    <property type="evidence" value="ECO:0007669"/>
    <property type="project" value="UniProtKB-KW"/>
</dbReference>
<keyword evidence="3" id="KW-1185">Reference proteome</keyword>
<dbReference type="PANTHER" id="PTHR14859:SF1">
    <property type="entry name" value="PGAP2-INTERACTING PROTEIN"/>
    <property type="match status" value="1"/>
</dbReference>
<accession>A0A3A8AEV7</accession>
<dbReference type="OrthoDB" id="155529at2"/>
<keyword evidence="2" id="KW-0255">Endonuclease</keyword>
<dbReference type="Pfam" id="PF03372">
    <property type="entry name" value="Exo_endo_phos"/>
    <property type="match status" value="1"/>
</dbReference>
<organism evidence="2 3">
    <name type="scientific">Oceaniradius stylonematis</name>
    <dbReference type="NCBI Taxonomy" id="2184161"/>
    <lineage>
        <taxon>Bacteria</taxon>
        <taxon>Pseudomonadati</taxon>
        <taxon>Pseudomonadota</taxon>
        <taxon>Alphaproteobacteria</taxon>
        <taxon>Hyphomicrobiales</taxon>
        <taxon>Ahrensiaceae</taxon>
        <taxon>Oceaniradius</taxon>
    </lineage>
</organism>
<dbReference type="PANTHER" id="PTHR14859">
    <property type="entry name" value="CALCOFLUOR WHITE HYPERSENSITIVE PROTEIN PRECURSOR"/>
    <property type="match status" value="1"/>
</dbReference>
<evidence type="ECO:0000313" key="3">
    <source>
        <dbReference type="Proteomes" id="UP000246132"/>
    </source>
</evidence>
<keyword evidence="2" id="KW-0378">Hydrolase</keyword>
<name>A0A3A8AEV7_9HYPH</name>
<dbReference type="InterPro" id="IPR036691">
    <property type="entry name" value="Endo/exonu/phosph_ase_sf"/>
</dbReference>
<dbReference type="InterPro" id="IPR051916">
    <property type="entry name" value="GPI-anchor_lipid_remodeler"/>
</dbReference>
<dbReference type="SUPFAM" id="SSF56219">
    <property type="entry name" value="DNase I-like"/>
    <property type="match status" value="1"/>
</dbReference>
<dbReference type="InterPro" id="IPR005135">
    <property type="entry name" value="Endo/exonuclease/phosphatase"/>
</dbReference>
<dbReference type="AlphaFoldDB" id="A0A3A8AEV7"/>
<dbReference type="Gene3D" id="3.60.10.10">
    <property type="entry name" value="Endonuclease/exonuclease/phosphatase"/>
    <property type="match status" value="1"/>
</dbReference>
<proteinExistence type="predicted"/>
<dbReference type="Proteomes" id="UP000246132">
    <property type="component" value="Unassembled WGS sequence"/>
</dbReference>
<protein>
    <submittedName>
        <fullName evidence="2">Endonuclease</fullName>
    </submittedName>
</protein>
<evidence type="ECO:0000259" key="1">
    <source>
        <dbReference type="Pfam" id="PF03372"/>
    </source>
</evidence>
<keyword evidence="2" id="KW-0540">Nuclease</keyword>
<dbReference type="GO" id="GO:0006506">
    <property type="term" value="P:GPI anchor biosynthetic process"/>
    <property type="evidence" value="ECO:0007669"/>
    <property type="project" value="TreeGrafter"/>
</dbReference>
<gene>
    <name evidence="2" type="ORF">DEM25_006195</name>
</gene>
<evidence type="ECO:0000313" key="2">
    <source>
        <dbReference type="EMBL" id="RKF07918.1"/>
    </source>
</evidence>
<feature type="domain" description="Endonuclease/exonuclease/phosphatase" evidence="1">
    <location>
        <begin position="4"/>
        <end position="264"/>
    </location>
</feature>
<reference evidence="2 3" key="1">
    <citation type="journal article" date="2018" name="Int. J. Syst. Bacteriol.">
        <title>Oceaniradius stylonemae gen. nov., sp. nov., isolated from a red alga, Stylonema cornu-cervi.</title>
        <authorList>
            <person name="Jeong S."/>
        </authorList>
    </citation>
    <scope>NUCLEOTIDE SEQUENCE [LARGE SCALE GENOMIC DNA]</scope>
    <source>
        <strain evidence="2 3">StC1</strain>
    </source>
</reference>
<comment type="caution">
    <text evidence="2">The sequence shown here is derived from an EMBL/GenBank/DDBJ whole genome shotgun (WGS) entry which is preliminary data.</text>
</comment>
<sequence length="273" mass="30619">MRAVSYNIQYGFGLDDRFDPDRIVDAVRDADIICLQEVTRGYIKNGGVDMPAALSDALPEHFSCFHPAGDLDMGSALAEGRAVNRRFQFGNMILSRWPLVTVRGHLLPRTWRKDTLNLQRGALEAQIFTPSGLLRVYSIHLDHIDPRERMAQVRALKSIALDFPTTGGAISGGRSFGVEEIDDKGDFLLMGDFNFEPRSDEYRLMLDGEAIIDATTADQGWTWRTPHAVEKTERSRLDYAFCNTALASRISNVRIDRDAEGSDHMPVWIEVSA</sequence>